<dbReference type="GO" id="GO:0046872">
    <property type="term" value="F:metal ion binding"/>
    <property type="evidence" value="ECO:0007669"/>
    <property type="project" value="InterPro"/>
</dbReference>
<feature type="domain" description="Mycothiol-dependent maleylpyruvate isomerase metal-binding" evidence="1">
    <location>
        <begin position="10"/>
        <end position="130"/>
    </location>
</feature>
<dbReference type="InterPro" id="IPR024344">
    <property type="entry name" value="MDMPI_metal-binding"/>
</dbReference>
<protein>
    <submittedName>
        <fullName evidence="2">Uncharacterized protein (TIGR03086 family)</fullName>
    </submittedName>
</protein>
<dbReference type="AlphaFoldDB" id="A0A7W7RMC2"/>
<comment type="caution">
    <text evidence="2">The sequence shown here is derived from an EMBL/GenBank/DDBJ whole genome shotgun (WGS) entry which is preliminary data.</text>
</comment>
<evidence type="ECO:0000313" key="3">
    <source>
        <dbReference type="Proteomes" id="UP000523007"/>
    </source>
</evidence>
<gene>
    <name evidence="2" type="ORF">F4561_005449</name>
</gene>
<dbReference type="InterPro" id="IPR017517">
    <property type="entry name" value="Maleyloyr_isom"/>
</dbReference>
<dbReference type="NCBIfam" id="TIGR03086">
    <property type="entry name" value="TIGR03086 family metal-binding protein"/>
    <property type="match status" value="1"/>
</dbReference>
<dbReference type="SUPFAM" id="SSF109854">
    <property type="entry name" value="DinB/YfiT-like putative metalloenzymes"/>
    <property type="match status" value="1"/>
</dbReference>
<dbReference type="Gene3D" id="1.20.120.450">
    <property type="entry name" value="dinb family like domain"/>
    <property type="match status" value="1"/>
</dbReference>
<dbReference type="NCBIfam" id="TIGR03083">
    <property type="entry name" value="maleylpyruvate isomerase family mycothiol-dependent enzyme"/>
    <property type="match status" value="1"/>
</dbReference>
<reference evidence="2 3" key="1">
    <citation type="submission" date="2020-08" db="EMBL/GenBank/DDBJ databases">
        <title>Sequencing the genomes of 1000 actinobacteria strains.</title>
        <authorList>
            <person name="Klenk H.-P."/>
        </authorList>
    </citation>
    <scope>NUCLEOTIDE SEQUENCE [LARGE SCALE GENOMIC DNA]</scope>
    <source>
        <strain evidence="2 3">DSM 102030</strain>
    </source>
</reference>
<accession>A0A7W7RMC2</accession>
<proteinExistence type="predicted"/>
<evidence type="ECO:0000259" key="1">
    <source>
        <dbReference type="Pfam" id="PF11716"/>
    </source>
</evidence>
<dbReference type="EMBL" id="JACHJT010000001">
    <property type="protein sequence ID" value="MBB4934629.1"/>
    <property type="molecule type" value="Genomic_DNA"/>
</dbReference>
<evidence type="ECO:0000313" key="2">
    <source>
        <dbReference type="EMBL" id="MBB4934629.1"/>
    </source>
</evidence>
<keyword evidence="3" id="KW-1185">Reference proteome</keyword>
<dbReference type="Pfam" id="PF11716">
    <property type="entry name" value="MDMPI_N"/>
    <property type="match status" value="1"/>
</dbReference>
<dbReference type="InterPro" id="IPR017520">
    <property type="entry name" value="CHP03086"/>
</dbReference>
<sequence length="186" mass="20905">MAELLDLHAKALAEFDWRVRRVHDTQWAEPTPCTDWDVHELVNHMVTVQMWAPYLLSGGTFEDAGDRFDGDHLGDTPVAAWEVMSRDSRAAWLQPSALDRTVHLSFGAMPASFYLWIMTLDMLVHAWDLARATGVDETLDSELAGAALQWVSENNVTVPPFFAEPRSVPDDADTQTRLLARTGREV</sequence>
<dbReference type="Proteomes" id="UP000523007">
    <property type="component" value="Unassembled WGS sequence"/>
</dbReference>
<dbReference type="RefSeq" id="WP_184582834.1">
    <property type="nucleotide sequence ID" value="NZ_JACHJT010000001.1"/>
</dbReference>
<organism evidence="2 3">
    <name type="scientific">Lipingzhangella halophila</name>
    <dbReference type="NCBI Taxonomy" id="1783352"/>
    <lineage>
        <taxon>Bacteria</taxon>
        <taxon>Bacillati</taxon>
        <taxon>Actinomycetota</taxon>
        <taxon>Actinomycetes</taxon>
        <taxon>Streptosporangiales</taxon>
        <taxon>Nocardiopsidaceae</taxon>
        <taxon>Lipingzhangella</taxon>
    </lineage>
</organism>
<name>A0A7W7RMC2_9ACTN</name>
<dbReference type="InterPro" id="IPR034660">
    <property type="entry name" value="DinB/YfiT-like"/>
</dbReference>